<reference evidence="1 2" key="1">
    <citation type="journal article" date="2019" name="Sci. Rep.">
        <title>Orb-weaving spider Araneus ventricosus genome elucidates the spidroin gene catalogue.</title>
        <authorList>
            <person name="Kono N."/>
            <person name="Nakamura H."/>
            <person name="Ohtoshi R."/>
            <person name="Moran D.A.P."/>
            <person name="Shinohara A."/>
            <person name="Yoshida Y."/>
            <person name="Fujiwara M."/>
            <person name="Mori M."/>
            <person name="Tomita M."/>
            <person name="Arakawa K."/>
        </authorList>
    </citation>
    <scope>NUCLEOTIDE SEQUENCE [LARGE SCALE GENOMIC DNA]</scope>
</reference>
<comment type="caution">
    <text evidence="1">The sequence shown here is derived from an EMBL/GenBank/DDBJ whole genome shotgun (WGS) entry which is preliminary data.</text>
</comment>
<proteinExistence type="predicted"/>
<accession>A0A4Y2G732</accession>
<dbReference type="Gene3D" id="3.90.70.80">
    <property type="match status" value="1"/>
</dbReference>
<gene>
    <name evidence="1" type="ORF">AVEN_32522_1</name>
</gene>
<dbReference type="EMBL" id="BGPR01001253">
    <property type="protein sequence ID" value="GBM49393.1"/>
    <property type="molecule type" value="Genomic_DNA"/>
</dbReference>
<protein>
    <submittedName>
        <fullName evidence="1">Uncharacterized protein</fullName>
    </submittedName>
</protein>
<evidence type="ECO:0000313" key="1">
    <source>
        <dbReference type="EMBL" id="GBM49393.1"/>
    </source>
</evidence>
<organism evidence="1 2">
    <name type="scientific">Araneus ventricosus</name>
    <name type="common">Orbweaver spider</name>
    <name type="synonym">Epeira ventricosa</name>
    <dbReference type="NCBI Taxonomy" id="182803"/>
    <lineage>
        <taxon>Eukaryota</taxon>
        <taxon>Metazoa</taxon>
        <taxon>Ecdysozoa</taxon>
        <taxon>Arthropoda</taxon>
        <taxon>Chelicerata</taxon>
        <taxon>Arachnida</taxon>
        <taxon>Araneae</taxon>
        <taxon>Araneomorphae</taxon>
        <taxon>Entelegynae</taxon>
        <taxon>Araneoidea</taxon>
        <taxon>Araneidae</taxon>
        <taxon>Araneus</taxon>
    </lineage>
</organism>
<dbReference type="OrthoDB" id="6437120at2759"/>
<name>A0A4Y2G732_ARAVE</name>
<dbReference type="Proteomes" id="UP000499080">
    <property type="component" value="Unassembled WGS sequence"/>
</dbReference>
<evidence type="ECO:0000313" key="2">
    <source>
        <dbReference type="Proteomes" id="UP000499080"/>
    </source>
</evidence>
<sequence length="99" mass="11344">MDVQIIVINGLQIPFRIAKISVDGEYLFSSLSYLVCDDVSMMAKIHTDTVSHVSNNLQRFKCFIQQRSGFPYGTEHQYLTEMPSPELFIDSKLCIYLTC</sequence>
<keyword evidence="2" id="KW-1185">Reference proteome</keyword>
<dbReference type="AlphaFoldDB" id="A0A4Y2G732"/>